<gene>
    <name evidence="2" type="ORF">KSX_88130</name>
</gene>
<dbReference type="NCBIfam" id="TIGR00229">
    <property type="entry name" value="sensory_box"/>
    <property type="match status" value="1"/>
</dbReference>
<organism evidence="2 3">
    <name type="scientific">Ktedonospora formicarum</name>
    <dbReference type="NCBI Taxonomy" id="2778364"/>
    <lineage>
        <taxon>Bacteria</taxon>
        <taxon>Bacillati</taxon>
        <taxon>Chloroflexota</taxon>
        <taxon>Ktedonobacteria</taxon>
        <taxon>Ktedonobacterales</taxon>
        <taxon>Ktedonobacteraceae</taxon>
        <taxon>Ktedonospora</taxon>
    </lineage>
</organism>
<dbReference type="EMBL" id="BNJF01000009">
    <property type="protein sequence ID" value="GHO50650.1"/>
    <property type="molecule type" value="Genomic_DNA"/>
</dbReference>
<sequence length="132" mass="14735">MKKMASQAVVISDNEGVIHLWSQGAELFFGYEATEAVGQRLDLIIPEAYRERHWKGFFAAMRTGLIEDEGGAFQSPVLCKDGQVRVFPARLLLLRDARNDQGPVGALALFSPIDSLDPHDMRSEFTSRSNRP</sequence>
<dbReference type="InterPro" id="IPR000014">
    <property type="entry name" value="PAS"/>
</dbReference>
<proteinExistence type="predicted"/>
<protein>
    <recommendedName>
        <fullName evidence="1">PAS domain-containing protein</fullName>
    </recommendedName>
</protein>
<dbReference type="Gene3D" id="3.30.450.20">
    <property type="entry name" value="PAS domain"/>
    <property type="match status" value="1"/>
</dbReference>
<dbReference type="CDD" id="cd00130">
    <property type="entry name" value="PAS"/>
    <property type="match status" value="1"/>
</dbReference>
<accession>A0A8J3MWS2</accession>
<dbReference type="SUPFAM" id="SSF55785">
    <property type="entry name" value="PYP-like sensor domain (PAS domain)"/>
    <property type="match status" value="1"/>
</dbReference>
<dbReference type="InterPro" id="IPR035965">
    <property type="entry name" value="PAS-like_dom_sf"/>
</dbReference>
<dbReference type="PROSITE" id="PS50112">
    <property type="entry name" value="PAS"/>
    <property type="match status" value="1"/>
</dbReference>
<name>A0A8J3MWS2_9CHLR</name>
<comment type="caution">
    <text evidence="2">The sequence shown here is derived from an EMBL/GenBank/DDBJ whole genome shotgun (WGS) entry which is preliminary data.</text>
</comment>
<evidence type="ECO:0000313" key="2">
    <source>
        <dbReference type="EMBL" id="GHO50650.1"/>
    </source>
</evidence>
<reference evidence="2" key="1">
    <citation type="submission" date="2020-10" db="EMBL/GenBank/DDBJ databases">
        <title>Taxonomic study of unclassified bacteria belonging to the class Ktedonobacteria.</title>
        <authorList>
            <person name="Yabe S."/>
            <person name="Wang C.M."/>
            <person name="Zheng Y."/>
            <person name="Sakai Y."/>
            <person name="Cavaletti L."/>
            <person name="Monciardini P."/>
            <person name="Donadio S."/>
        </authorList>
    </citation>
    <scope>NUCLEOTIDE SEQUENCE</scope>
    <source>
        <strain evidence="2">SOSP1-1</strain>
    </source>
</reference>
<dbReference type="AlphaFoldDB" id="A0A8J3MWS2"/>
<feature type="domain" description="PAS" evidence="1">
    <location>
        <begin position="1"/>
        <end position="47"/>
    </location>
</feature>
<evidence type="ECO:0000313" key="3">
    <source>
        <dbReference type="Proteomes" id="UP000612362"/>
    </source>
</evidence>
<dbReference type="Proteomes" id="UP000612362">
    <property type="component" value="Unassembled WGS sequence"/>
</dbReference>
<keyword evidence="3" id="KW-1185">Reference proteome</keyword>
<evidence type="ECO:0000259" key="1">
    <source>
        <dbReference type="PROSITE" id="PS50112"/>
    </source>
</evidence>
<dbReference type="Pfam" id="PF13426">
    <property type="entry name" value="PAS_9"/>
    <property type="match status" value="1"/>
</dbReference>
<dbReference type="RefSeq" id="WP_220199638.1">
    <property type="nucleotide sequence ID" value="NZ_BNJF01000009.1"/>
</dbReference>